<dbReference type="GO" id="GO:0015074">
    <property type="term" value="P:DNA integration"/>
    <property type="evidence" value="ECO:0007669"/>
    <property type="project" value="UniProtKB-KW"/>
</dbReference>
<dbReference type="InterPro" id="IPR011010">
    <property type="entry name" value="DNA_brk_join_enz"/>
</dbReference>
<comment type="similarity">
    <text evidence="1">Belongs to the 'phage' integrase family.</text>
</comment>
<organism evidence="7 8">
    <name type="scientific">Bifidobacterium bifidum</name>
    <dbReference type="NCBI Taxonomy" id="1681"/>
    <lineage>
        <taxon>Bacteria</taxon>
        <taxon>Bacillati</taxon>
        <taxon>Actinomycetota</taxon>
        <taxon>Actinomycetes</taxon>
        <taxon>Bifidobacteriales</taxon>
        <taxon>Bifidobacteriaceae</taxon>
        <taxon>Bifidobacterium</taxon>
    </lineage>
</organism>
<sequence>MDTPTVDLYLDRWLHQTANRVKPRVLDTYRSECNAIRSVIGGMRLDRITPETIEAMCDELATTRSGKTVHNIYIRTKQILNHAVRDKLIPINPALAAIPPRYEPADTIILQPGQPAAAIHAAHDPKPRKRDTLHDDQDDHDMWALMFDLAFATGMRQAERFAITPSELVTRDGIHGIEVRWQLQQLKPDATIPGWLQARHITGNFWLIPPKTRQGIRFIPLDTRTWLRLLELANKHQCAPDDLIFTRHGQPLTGNVERRRWQRALQDAGLPPVTMRAARHFFSTHLAQTGAPEDARKAIMGHAKITTTARYTHWTPETLAALADEAREAIGVGNE</sequence>
<gene>
    <name evidence="7" type="ORF">DW137_09455</name>
</gene>
<reference evidence="7 8" key="1">
    <citation type="submission" date="2018-08" db="EMBL/GenBank/DDBJ databases">
        <title>A genome reference for cultivated species of the human gut microbiota.</title>
        <authorList>
            <person name="Zou Y."/>
            <person name="Xue W."/>
            <person name="Luo G."/>
        </authorList>
    </citation>
    <scope>NUCLEOTIDE SEQUENCE [LARGE SCALE GENOMIC DNA]</scope>
    <source>
        <strain evidence="7 8">AM12-10</strain>
    </source>
</reference>
<dbReference type="Proteomes" id="UP000283727">
    <property type="component" value="Unassembled WGS sequence"/>
</dbReference>
<dbReference type="GO" id="GO:0003677">
    <property type="term" value="F:DNA binding"/>
    <property type="evidence" value="ECO:0007669"/>
    <property type="project" value="UniProtKB-UniRule"/>
</dbReference>
<evidence type="ECO:0000259" key="5">
    <source>
        <dbReference type="PROSITE" id="PS51898"/>
    </source>
</evidence>
<dbReference type="InterPro" id="IPR013762">
    <property type="entry name" value="Integrase-like_cat_sf"/>
</dbReference>
<keyword evidence="2 4" id="KW-0238">DNA-binding</keyword>
<dbReference type="SUPFAM" id="SSF56349">
    <property type="entry name" value="DNA breaking-rejoining enzymes"/>
    <property type="match status" value="1"/>
</dbReference>
<feature type="domain" description="Tyr recombinase" evidence="5">
    <location>
        <begin position="123"/>
        <end position="324"/>
    </location>
</feature>
<evidence type="ECO:0000313" key="8">
    <source>
        <dbReference type="Proteomes" id="UP000283727"/>
    </source>
</evidence>
<evidence type="ECO:0000256" key="1">
    <source>
        <dbReference type="ARBA" id="ARBA00008857"/>
    </source>
</evidence>
<dbReference type="InterPro" id="IPR002104">
    <property type="entry name" value="Integrase_catalytic"/>
</dbReference>
<comment type="caution">
    <text evidence="7">The sequence shown here is derived from an EMBL/GenBank/DDBJ whole genome shotgun (WGS) entry which is preliminary data.</text>
</comment>
<keyword evidence="3" id="KW-0233">DNA recombination</keyword>
<dbReference type="InterPro" id="IPR044068">
    <property type="entry name" value="CB"/>
</dbReference>
<proteinExistence type="inferred from homology"/>
<evidence type="ECO:0000256" key="3">
    <source>
        <dbReference type="ARBA" id="ARBA00023172"/>
    </source>
</evidence>
<feature type="domain" description="Core-binding (CB)" evidence="6">
    <location>
        <begin position="4"/>
        <end position="84"/>
    </location>
</feature>
<protein>
    <submittedName>
        <fullName evidence="7">Site-specific integrase</fullName>
    </submittedName>
</protein>
<dbReference type="PANTHER" id="PTHR30349:SF64">
    <property type="entry name" value="PROPHAGE INTEGRASE INTD-RELATED"/>
    <property type="match status" value="1"/>
</dbReference>
<dbReference type="AlphaFoldDB" id="A0A151C929"/>
<dbReference type="Gene3D" id="1.10.150.130">
    <property type="match status" value="1"/>
</dbReference>
<name>A0A151C929_BIFBI</name>
<accession>A0A151C929</accession>
<evidence type="ECO:0000256" key="4">
    <source>
        <dbReference type="PROSITE-ProRule" id="PRU01248"/>
    </source>
</evidence>
<dbReference type="PROSITE" id="PS51900">
    <property type="entry name" value="CB"/>
    <property type="match status" value="1"/>
</dbReference>
<dbReference type="GO" id="GO:0006310">
    <property type="term" value="P:DNA recombination"/>
    <property type="evidence" value="ECO:0007669"/>
    <property type="project" value="UniProtKB-KW"/>
</dbReference>
<dbReference type="InterPro" id="IPR010998">
    <property type="entry name" value="Integrase_recombinase_N"/>
</dbReference>
<dbReference type="PROSITE" id="PS51898">
    <property type="entry name" value="TYR_RECOMBINASE"/>
    <property type="match status" value="1"/>
</dbReference>
<dbReference type="Pfam" id="PF00589">
    <property type="entry name" value="Phage_integrase"/>
    <property type="match status" value="1"/>
</dbReference>
<dbReference type="RefSeq" id="WP_061871028.1">
    <property type="nucleotide sequence ID" value="NZ_JACTOF010000004.1"/>
</dbReference>
<dbReference type="Gene3D" id="1.10.443.10">
    <property type="entry name" value="Intergrase catalytic core"/>
    <property type="match status" value="1"/>
</dbReference>
<evidence type="ECO:0000256" key="2">
    <source>
        <dbReference type="ARBA" id="ARBA00023125"/>
    </source>
</evidence>
<dbReference type="EMBL" id="QRLR01000006">
    <property type="protein sequence ID" value="RHJ22045.1"/>
    <property type="molecule type" value="Genomic_DNA"/>
</dbReference>
<dbReference type="PANTHER" id="PTHR30349">
    <property type="entry name" value="PHAGE INTEGRASE-RELATED"/>
    <property type="match status" value="1"/>
</dbReference>
<dbReference type="InterPro" id="IPR050090">
    <property type="entry name" value="Tyrosine_recombinase_XerCD"/>
</dbReference>
<evidence type="ECO:0000259" key="6">
    <source>
        <dbReference type="PROSITE" id="PS51900"/>
    </source>
</evidence>
<evidence type="ECO:0000313" key="7">
    <source>
        <dbReference type="EMBL" id="RHJ22045.1"/>
    </source>
</evidence>